<name>A0A1L5BU48_SPHIB</name>
<dbReference type="InterPro" id="IPR036890">
    <property type="entry name" value="HATPase_C_sf"/>
</dbReference>
<dbReference type="AlphaFoldDB" id="A0A1L5BU48"/>
<dbReference type="Proteomes" id="UP000004550">
    <property type="component" value="Chromosome"/>
</dbReference>
<sequence length="501" mass="56444">MKFSAAAAARRADATPHASALIESMRDIGYSLDTALADIIDNSITARATRIDILSDTSGEMPAIGILDNGSGMTEAQLVEAMRPGSRNPLDDRDEHDLGRFGLGLKSASFSQCRRLTVLTRRDGQSCCAIWDLDEVARTNEWSISVHDDPSAVPWSERLGETGTLVVWQELDRLSGGITHDRGRRADHMNRAISQAERHLRLVFHRFMDERAKPISIWLNGRCLQAIDPFARKHPAHQEDPEDRLQLIGGIVSFQCFTLPHHKAMSKQEWDELGGPEGHLRSQGFYIYRGRRLIIAGSWLGLARQTELTKLCRIRVDIPNTMDASWKIDVKKASAQLPPAVRDRMRHIVERFSQTSKRTYQRRGQRLVDEHRMPVWQRMQRDGVIVFRPDPEHPALASFSESLPPELRQGFANCISLLGASLPIEALHADFAGSAEEIRADEVDAATIRQTLEAMVPRLVAQGCDREQVDTVLRQLEPFRSAWNVTEELLDEMMKDPADDD</sequence>
<evidence type="ECO:0008006" key="3">
    <source>
        <dbReference type="Google" id="ProtNLM"/>
    </source>
</evidence>
<reference evidence="1 2" key="1">
    <citation type="journal article" date="2012" name="J. Bacteriol.">
        <title>Genome sequence of Sphingobium indicum B90A, a hexachlorocyclohexane-degrading bacterium.</title>
        <authorList>
            <person name="Anand S."/>
            <person name="Sangwan N."/>
            <person name="Lata P."/>
            <person name="Kaur J."/>
            <person name="Dua A."/>
            <person name="Singh A.K."/>
            <person name="Verma M."/>
            <person name="Kaur J."/>
            <person name="Khurana J.P."/>
            <person name="Khurana P."/>
            <person name="Mathur S."/>
            <person name="Lal R."/>
        </authorList>
    </citation>
    <scope>NUCLEOTIDE SEQUENCE [LARGE SCALE GENOMIC DNA]</scope>
    <source>
        <strain evidence="2">DSM 16412 / CCM 7286 / MTCC 6364 / B90A</strain>
    </source>
</reference>
<evidence type="ECO:0000313" key="1">
    <source>
        <dbReference type="EMBL" id="APL96388.1"/>
    </source>
</evidence>
<dbReference type="EMBL" id="CP013070">
    <property type="protein sequence ID" value="APL96388.1"/>
    <property type="molecule type" value="Genomic_DNA"/>
</dbReference>
<dbReference type="SUPFAM" id="SSF55874">
    <property type="entry name" value="ATPase domain of HSP90 chaperone/DNA topoisomerase II/histidine kinase"/>
    <property type="match status" value="1"/>
</dbReference>
<dbReference type="RefSeq" id="WP_007686759.1">
    <property type="nucleotide sequence ID" value="NZ_CP013070.1"/>
</dbReference>
<evidence type="ECO:0000313" key="2">
    <source>
        <dbReference type="Proteomes" id="UP000004550"/>
    </source>
</evidence>
<gene>
    <name evidence="1" type="ORF">SIDU_14210</name>
</gene>
<proteinExistence type="predicted"/>
<dbReference type="Gene3D" id="3.30.565.10">
    <property type="entry name" value="Histidine kinase-like ATPase, C-terminal domain"/>
    <property type="match status" value="1"/>
</dbReference>
<protein>
    <recommendedName>
        <fullName evidence="3">ATP-binding protein</fullName>
    </recommendedName>
</protein>
<dbReference type="KEGG" id="sinb:SIDU_14210"/>
<dbReference type="Pfam" id="PF13589">
    <property type="entry name" value="HATPase_c_3"/>
    <property type="match status" value="1"/>
</dbReference>
<organism evidence="1 2">
    <name type="scientific">Sphingobium indicum (strain DSM 16412 / CCM 7286 / MTCC 6364 / B90A)</name>
    <dbReference type="NCBI Taxonomy" id="861109"/>
    <lineage>
        <taxon>Bacteria</taxon>
        <taxon>Pseudomonadati</taxon>
        <taxon>Pseudomonadota</taxon>
        <taxon>Alphaproteobacteria</taxon>
        <taxon>Sphingomonadales</taxon>
        <taxon>Sphingomonadaceae</taxon>
        <taxon>Sphingobium</taxon>
    </lineage>
</organism>
<accession>A0A1L5BU48</accession>